<sequence length="119" mass="13866">MNNTLYMQLYLKSKIGLLFVELPYKPKRYHSHPNIINQNNTCLNKLTRQIRSHSGSIRMGFTISQELLHSILNHQATTQYQLSFTVYINQNDNSPLTEAWVIRSGGNRLVQKFRESISI</sequence>
<accession>A0AA86QZ25</accession>
<dbReference type="Proteomes" id="UP001642409">
    <property type="component" value="Unassembled WGS sequence"/>
</dbReference>
<evidence type="ECO:0000313" key="1">
    <source>
        <dbReference type="EMBL" id="CAI9963891.1"/>
    </source>
</evidence>
<reference evidence="2 3" key="2">
    <citation type="submission" date="2024-07" db="EMBL/GenBank/DDBJ databases">
        <authorList>
            <person name="Akdeniz Z."/>
        </authorList>
    </citation>
    <scope>NUCLEOTIDE SEQUENCE [LARGE SCALE GENOMIC DNA]</scope>
</reference>
<comment type="caution">
    <text evidence="1">The sequence shown here is derived from an EMBL/GenBank/DDBJ whole genome shotgun (WGS) entry which is preliminary data.</text>
</comment>
<name>A0AA86QZ25_9EUKA</name>
<reference evidence="1" key="1">
    <citation type="submission" date="2023-06" db="EMBL/GenBank/DDBJ databases">
        <authorList>
            <person name="Kurt Z."/>
        </authorList>
    </citation>
    <scope>NUCLEOTIDE SEQUENCE</scope>
</reference>
<dbReference type="AlphaFoldDB" id="A0AA86QZ25"/>
<protein>
    <submittedName>
        <fullName evidence="2">Hypothetical_protein</fullName>
    </submittedName>
</protein>
<proteinExistence type="predicted"/>
<evidence type="ECO:0000313" key="3">
    <source>
        <dbReference type="Proteomes" id="UP001642409"/>
    </source>
</evidence>
<gene>
    <name evidence="1" type="ORF">HINF_LOCUS51536</name>
    <name evidence="2" type="ORF">HINF_LOCUS57910</name>
</gene>
<evidence type="ECO:0000313" key="2">
    <source>
        <dbReference type="EMBL" id="CAL6076896.1"/>
    </source>
</evidence>
<organism evidence="1">
    <name type="scientific">Hexamita inflata</name>
    <dbReference type="NCBI Taxonomy" id="28002"/>
    <lineage>
        <taxon>Eukaryota</taxon>
        <taxon>Metamonada</taxon>
        <taxon>Diplomonadida</taxon>
        <taxon>Hexamitidae</taxon>
        <taxon>Hexamitinae</taxon>
        <taxon>Hexamita</taxon>
    </lineage>
</organism>
<dbReference type="EMBL" id="CAXDID020000322">
    <property type="protein sequence ID" value="CAL6076896.1"/>
    <property type="molecule type" value="Genomic_DNA"/>
</dbReference>
<keyword evidence="3" id="KW-1185">Reference proteome</keyword>
<dbReference type="EMBL" id="CATOUU010000971">
    <property type="protein sequence ID" value="CAI9963891.1"/>
    <property type="molecule type" value="Genomic_DNA"/>
</dbReference>